<keyword evidence="4" id="KW-0456">Lyase</keyword>
<evidence type="ECO:0008006" key="7">
    <source>
        <dbReference type="Google" id="ProtNLM"/>
    </source>
</evidence>
<dbReference type="PANTHER" id="PTHR43574">
    <property type="entry name" value="EPIMERASE-RELATED"/>
    <property type="match status" value="1"/>
</dbReference>
<evidence type="ECO:0000256" key="3">
    <source>
        <dbReference type="ARBA" id="ARBA00023027"/>
    </source>
</evidence>
<evidence type="ECO:0000313" key="5">
    <source>
        <dbReference type="EMBL" id="KAG2523489.1"/>
    </source>
</evidence>
<dbReference type="GO" id="GO:0016829">
    <property type="term" value="F:lyase activity"/>
    <property type="evidence" value="ECO:0007669"/>
    <property type="project" value="UniProtKB-KW"/>
</dbReference>
<evidence type="ECO:0000256" key="1">
    <source>
        <dbReference type="ARBA" id="ARBA00007637"/>
    </source>
</evidence>
<dbReference type="SUPFAM" id="SSF53800">
    <property type="entry name" value="Chelatase"/>
    <property type="match status" value="1"/>
</dbReference>
<dbReference type="CDD" id="cd05266">
    <property type="entry name" value="SDR_a4"/>
    <property type="match status" value="1"/>
</dbReference>
<evidence type="ECO:0000256" key="2">
    <source>
        <dbReference type="ARBA" id="ARBA00022723"/>
    </source>
</evidence>
<name>A0A8T0LX32_9STRA</name>
<comment type="similarity">
    <text evidence="1">Belongs to the NAD(P)-dependent epimerase/dehydratase family.</text>
</comment>
<evidence type="ECO:0000256" key="4">
    <source>
        <dbReference type="ARBA" id="ARBA00023239"/>
    </source>
</evidence>
<dbReference type="AlphaFoldDB" id="A0A8T0LX32"/>
<proteinExistence type="inferred from homology"/>
<dbReference type="Proteomes" id="UP000785171">
    <property type="component" value="Unassembled WGS sequence"/>
</dbReference>
<keyword evidence="3" id="KW-0520">NAD</keyword>
<dbReference type="InterPro" id="IPR036291">
    <property type="entry name" value="NAD(P)-bd_dom_sf"/>
</dbReference>
<dbReference type="Gene3D" id="3.40.50.1400">
    <property type="match status" value="2"/>
</dbReference>
<reference evidence="5" key="1">
    <citation type="journal article" date="2015" name="Genom Data">
        <title>Genome sequences of six Phytophthora species associated with forests in New Zealand.</title>
        <authorList>
            <person name="Studholme D.J."/>
            <person name="McDougal R.L."/>
            <person name="Sambles C."/>
            <person name="Hansen E."/>
            <person name="Hardy G."/>
            <person name="Grant M."/>
            <person name="Ganley R.J."/>
            <person name="Williams N.M."/>
        </authorList>
    </citation>
    <scope>NUCLEOTIDE SEQUENCE</scope>
    <source>
        <strain evidence="5">NZFS 2646</strain>
    </source>
</reference>
<protein>
    <recommendedName>
        <fullName evidence="7">NAD-dependent epimerase/dehydratase domain-containing protein</fullName>
    </recommendedName>
</protein>
<dbReference type="EMBL" id="JPWV03000138">
    <property type="protein sequence ID" value="KAG2523489.1"/>
    <property type="molecule type" value="Genomic_DNA"/>
</dbReference>
<dbReference type="GO" id="GO:0046872">
    <property type="term" value="F:metal ion binding"/>
    <property type="evidence" value="ECO:0007669"/>
    <property type="project" value="UniProtKB-KW"/>
</dbReference>
<accession>A0A8T0LX32</accession>
<keyword evidence="2" id="KW-0479">Metal-binding</keyword>
<dbReference type="SUPFAM" id="SSF51735">
    <property type="entry name" value="NAD(P)-binding Rossmann-fold domains"/>
    <property type="match status" value="1"/>
</dbReference>
<comment type="caution">
    <text evidence="5">The sequence shown here is derived from an EMBL/GenBank/DDBJ whole genome shotgun (WGS) entry which is preliminary data.</text>
</comment>
<organism evidence="5 6">
    <name type="scientific">Phytophthora kernoviae</name>
    <dbReference type="NCBI Taxonomy" id="325452"/>
    <lineage>
        <taxon>Eukaryota</taxon>
        <taxon>Sar</taxon>
        <taxon>Stramenopiles</taxon>
        <taxon>Oomycota</taxon>
        <taxon>Peronosporomycetes</taxon>
        <taxon>Peronosporales</taxon>
        <taxon>Peronosporaceae</taxon>
        <taxon>Phytophthora</taxon>
    </lineage>
</organism>
<dbReference type="Pfam" id="PF01903">
    <property type="entry name" value="CbiX"/>
    <property type="match status" value="1"/>
</dbReference>
<reference evidence="5" key="2">
    <citation type="submission" date="2020-06" db="EMBL/GenBank/DDBJ databases">
        <authorList>
            <person name="Studholme D.J."/>
        </authorList>
    </citation>
    <scope>NUCLEOTIDE SEQUENCE</scope>
    <source>
        <strain evidence="5">NZFS 2646</strain>
    </source>
</reference>
<evidence type="ECO:0000313" key="6">
    <source>
        <dbReference type="Proteomes" id="UP000785171"/>
    </source>
</evidence>
<sequence length="610" mass="66535">MTANKLFVFGLGYSATRAARAFHSLGYSVSGTVRSSEAAAQLCHLDSELFRPKQSETSSQNVFLFDRSEWIPTGRSEGQEDPVLAALGDALISATKDSIVWVGYLSTIGVYGETNGVAVDESAPVGSTVKRSQMRIKAERLWLDSGLPAHVFRIAGIYGPGRGTITKVRSGTASRIHIPGRVFNRIHVDDIVNIMLASAARPNPGGIYNVCDDEPAPADEVTAYACELLGVPVMPSQSWEEAERNMSAMAKTFYAESKITSNRRIKEELSVKLIHPSYREGLLAQVLEEEKQLGGDLTGSSSDVHPPLAPAATGKLVVLVNIGSLRAEPYLDLRQISFRLSRALGQPVVPSSFRFSNRVNPDELNGLQAKTFEMVLTEHLASRGQLASEIIVLPLFFGKSSTLTDFLPKTIKKVWAAATPAPSAPLTIRVGNCLVDCENPSDTRIAQILLERIQAVVDLSIVKEEVTILVMDHGTPNREVHESREFVAQELRSLLKDNHAVKLVDTACMERREGTEYDFNDPLLAGALDHYSVTTGIVVVAKMFLSNGRHAGGKGDIEEIVDAVNERHPGVDIRVTEALGTHELLSEIMHDRYRAALGKEVPDYAFVPAE</sequence>
<gene>
    <name evidence="5" type="ORF">JM16_002252</name>
</gene>
<dbReference type="Gene3D" id="3.40.50.720">
    <property type="entry name" value="NAD(P)-binding Rossmann-like Domain"/>
    <property type="match status" value="1"/>
</dbReference>
<dbReference type="InterPro" id="IPR002762">
    <property type="entry name" value="CbiX-like"/>
</dbReference>